<feature type="transmembrane region" description="Helical" evidence="1">
    <location>
        <begin position="21"/>
        <end position="43"/>
    </location>
</feature>
<keyword evidence="1" id="KW-0812">Transmembrane</keyword>
<keyword evidence="1" id="KW-1133">Transmembrane helix</keyword>
<evidence type="ECO:0000313" key="3">
    <source>
        <dbReference type="Proteomes" id="UP000310719"/>
    </source>
</evidence>
<evidence type="ECO:0000256" key="1">
    <source>
        <dbReference type="SAM" id="Phobius"/>
    </source>
</evidence>
<name>A0A4U9HDS5_9ENTR</name>
<keyword evidence="1" id="KW-0472">Membrane</keyword>
<dbReference type="AlphaFoldDB" id="A0A4U9HDS5"/>
<organism evidence="2 3">
    <name type="scientific">Leclercia adecarboxylata</name>
    <dbReference type="NCBI Taxonomy" id="83655"/>
    <lineage>
        <taxon>Bacteria</taxon>
        <taxon>Pseudomonadati</taxon>
        <taxon>Pseudomonadota</taxon>
        <taxon>Gammaproteobacteria</taxon>
        <taxon>Enterobacterales</taxon>
        <taxon>Enterobacteriaceae</taxon>
        <taxon>Leclercia</taxon>
    </lineage>
</organism>
<proteinExistence type="predicted"/>
<sequence>MQSFTPNILKQAEPARGDRFAGINLQTFITLLAHLTIQVWIVFKPA</sequence>
<reference evidence="2 3" key="1">
    <citation type="submission" date="2019-05" db="EMBL/GenBank/DDBJ databases">
        <authorList>
            <consortium name="Pathogen Informatics"/>
        </authorList>
    </citation>
    <scope>NUCLEOTIDE SEQUENCE [LARGE SCALE GENOMIC DNA]</scope>
    <source>
        <strain evidence="2 3">NCTC13032</strain>
    </source>
</reference>
<evidence type="ECO:0000313" key="2">
    <source>
        <dbReference type="EMBL" id="VTP62028.1"/>
    </source>
</evidence>
<dbReference type="EMBL" id="LR590464">
    <property type="protein sequence ID" value="VTP62028.1"/>
    <property type="molecule type" value="Genomic_DNA"/>
</dbReference>
<gene>
    <name evidence="2" type="ORF">NCTC13032_00129</name>
</gene>
<accession>A0A4U9HDS5</accession>
<protein>
    <submittedName>
        <fullName evidence="2">Uncharacterized protein</fullName>
    </submittedName>
</protein>
<dbReference type="Proteomes" id="UP000310719">
    <property type="component" value="Chromosome"/>
</dbReference>